<comment type="catalytic activity">
    <reaction evidence="5">
        <text>L-glutaminyl-[peptide chain release factor] + S-adenosyl-L-methionine = N(5)-methyl-L-glutaminyl-[peptide chain release factor] + S-adenosyl-L-homocysteine + H(+)</text>
        <dbReference type="Rhea" id="RHEA:42896"/>
        <dbReference type="Rhea" id="RHEA-COMP:10271"/>
        <dbReference type="Rhea" id="RHEA-COMP:10272"/>
        <dbReference type="ChEBI" id="CHEBI:15378"/>
        <dbReference type="ChEBI" id="CHEBI:30011"/>
        <dbReference type="ChEBI" id="CHEBI:57856"/>
        <dbReference type="ChEBI" id="CHEBI:59789"/>
        <dbReference type="ChEBI" id="CHEBI:61891"/>
        <dbReference type="EC" id="2.1.1.297"/>
    </reaction>
</comment>
<proteinExistence type="predicted"/>
<comment type="caution">
    <text evidence="7">The sequence shown here is derived from an EMBL/GenBank/DDBJ whole genome shotgun (WGS) entry which is preliminary data.</text>
</comment>
<evidence type="ECO:0000259" key="6">
    <source>
        <dbReference type="Pfam" id="PF05175"/>
    </source>
</evidence>
<dbReference type="InterPro" id="IPR050320">
    <property type="entry name" value="N5-glutamine_MTase"/>
</dbReference>
<keyword evidence="3" id="KW-0808">Transferase</keyword>
<keyword evidence="4" id="KW-0949">S-adenosyl-L-methionine</keyword>
<dbReference type="InterPro" id="IPR007848">
    <property type="entry name" value="Small_mtfrase_dom"/>
</dbReference>
<evidence type="ECO:0000256" key="4">
    <source>
        <dbReference type="ARBA" id="ARBA00022691"/>
    </source>
</evidence>
<evidence type="ECO:0000313" key="8">
    <source>
        <dbReference type="Proteomes" id="UP001596039"/>
    </source>
</evidence>
<accession>A0ABW0NMN6</accession>
<dbReference type="RefSeq" id="WP_386739153.1">
    <property type="nucleotide sequence ID" value="NZ_JBHSMG010000001.1"/>
</dbReference>
<feature type="domain" description="Methyltransferase small" evidence="6">
    <location>
        <begin position="60"/>
        <end position="164"/>
    </location>
</feature>
<organism evidence="7 8">
    <name type="scientific">Lysinimonas soli</name>
    <dbReference type="NCBI Taxonomy" id="1074233"/>
    <lineage>
        <taxon>Bacteria</taxon>
        <taxon>Bacillati</taxon>
        <taxon>Actinomycetota</taxon>
        <taxon>Actinomycetes</taxon>
        <taxon>Micrococcales</taxon>
        <taxon>Microbacteriaceae</taxon>
        <taxon>Lysinimonas</taxon>
    </lineage>
</organism>
<evidence type="ECO:0000313" key="7">
    <source>
        <dbReference type="EMBL" id="MFC5501570.1"/>
    </source>
</evidence>
<evidence type="ECO:0000256" key="2">
    <source>
        <dbReference type="ARBA" id="ARBA00022603"/>
    </source>
</evidence>
<gene>
    <name evidence="7" type="ORF">ACFPJ4_04860</name>
</gene>
<dbReference type="PANTHER" id="PTHR18895">
    <property type="entry name" value="HEMK METHYLTRANSFERASE"/>
    <property type="match status" value="1"/>
</dbReference>
<dbReference type="Pfam" id="PF05175">
    <property type="entry name" value="MTS"/>
    <property type="match status" value="1"/>
</dbReference>
<name>A0ABW0NMN6_9MICO</name>
<dbReference type="NCBIfam" id="TIGR00536">
    <property type="entry name" value="hemK_fam"/>
    <property type="match status" value="1"/>
</dbReference>
<dbReference type="EC" id="2.1.1.297" evidence="1"/>
<dbReference type="SUPFAM" id="SSF53335">
    <property type="entry name" value="S-adenosyl-L-methionine-dependent methyltransferases"/>
    <property type="match status" value="1"/>
</dbReference>
<dbReference type="InterPro" id="IPR004556">
    <property type="entry name" value="HemK-like"/>
</dbReference>
<dbReference type="InterPro" id="IPR022446">
    <property type="entry name" value="MeTrfrase_put"/>
</dbReference>
<evidence type="ECO:0000256" key="1">
    <source>
        <dbReference type="ARBA" id="ARBA00012771"/>
    </source>
</evidence>
<dbReference type="PANTHER" id="PTHR18895:SF74">
    <property type="entry name" value="MTRF1L RELEASE FACTOR GLUTAMINE METHYLTRANSFERASE"/>
    <property type="match status" value="1"/>
</dbReference>
<dbReference type="Gene3D" id="1.10.8.10">
    <property type="entry name" value="DNA helicase RuvA subunit, C-terminal domain"/>
    <property type="match status" value="1"/>
</dbReference>
<dbReference type="Gene3D" id="3.40.50.150">
    <property type="entry name" value="Vaccinia Virus protein VP39"/>
    <property type="match status" value="1"/>
</dbReference>
<protein>
    <recommendedName>
        <fullName evidence="1">peptide chain release factor N(5)-glutamine methyltransferase</fullName>
        <ecNumber evidence="1">2.1.1.297</ecNumber>
    </recommendedName>
</protein>
<sequence length="255" mass="26614">MTESEMVRRLRAAGSVFAEEEAALLANEAPSPERLEAMIAQRVEGLPIEQIVGWAEFDGLRFVVEPGVFVPRHRTEFLVQQAAALGRTGAVVLDLCCGVGALGVATGARLGATELHAADVDPAAVRCATINVGASGRVYEGDLFAPLPAKLRGRIELLLANAPYVPSAEIVHLPSEAREHEHPVALDGGGDGLDVHRRVIAEAPAWLAPGGHLLIEAGVGQAAVAAALMTAAGLRARIVPDEDDESIVVIGTRTG</sequence>
<evidence type="ECO:0000256" key="3">
    <source>
        <dbReference type="ARBA" id="ARBA00022679"/>
    </source>
</evidence>
<dbReference type="CDD" id="cd02440">
    <property type="entry name" value="AdoMet_MTases"/>
    <property type="match status" value="1"/>
</dbReference>
<reference evidence="8" key="1">
    <citation type="journal article" date="2019" name="Int. J. Syst. Evol. Microbiol.">
        <title>The Global Catalogue of Microorganisms (GCM) 10K type strain sequencing project: providing services to taxonomists for standard genome sequencing and annotation.</title>
        <authorList>
            <consortium name="The Broad Institute Genomics Platform"/>
            <consortium name="The Broad Institute Genome Sequencing Center for Infectious Disease"/>
            <person name="Wu L."/>
            <person name="Ma J."/>
        </authorList>
    </citation>
    <scope>NUCLEOTIDE SEQUENCE [LARGE SCALE GENOMIC DNA]</scope>
    <source>
        <strain evidence="8">CGMCC 4.6997</strain>
    </source>
</reference>
<keyword evidence="8" id="KW-1185">Reference proteome</keyword>
<dbReference type="InterPro" id="IPR029063">
    <property type="entry name" value="SAM-dependent_MTases_sf"/>
</dbReference>
<dbReference type="NCBIfam" id="TIGR03704">
    <property type="entry name" value="PrmC_rel_meth"/>
    <property type="match status" value="1"/>
</dbReference>
<evidence type="ECO:0000256" key="5">
    <source>
        <dbReference type="ARBA" id="ARBA00048391"/>
    </source>
</evidence>
<dbReference type="Proteomes" id="UP001596039">
    <property type="component" value="Unassembled WGS sequence"/>
</dbReference>
<dbReference type="EMBL" id="JBHSMG010000001">
    <property type="protein sequence ID" value="MFC5501570.1"/>
    <property type="molecule type" value="Genomic_DNA"/>
</dbReference>
<keyword evidence="2" id="KW-0489">Methyltransferase</keyword>